<sequence>MPACHTVLYSVVRACVLFHCFCSIILCQCSCHTTFRILPWSSSLYWVVSVWKFKAAQSSSSLRTVVPSAFCHANQREAFIGHAKMRWKSSSMYFWQIEH</sequence>
<feature type="transmembrane region" description="Helical" evidence="1">
    <location>
        <begin position="7"/>
        <end position="26"/>
    </location>
</feature>
<keyword evidence="1" id="KW-1133">Transmembrane helix</keyword>
<keyword evidence="1" id="KW-0472">Membrane</keyword>
<accession>A0A1X2HYC9</accession>
<dbReference type="AlphaFoldDB" id="A0A1X2HYC9"/>
<dbReference type="Proteomes" id="UP000193560">
    <property type="component" value="Unassembled WGS sequence"/>
</dbReference>
<keyword evidence="3" id="KW-1185">Reference proteome</keyword>
<evidence type="ECO:0000313" key="2">
    <source>
        <dbReference type="EMBL" id="ORZ05223.1"/>
    </source>
</evidence>
<organism evidence="2 3">
    <name type="scientific">Absidia repens</name>
    <dbReference type="NCBI Taxonomy" id="90262"/>
    <lineage>
        <taxon>Eukaryota</taxon>
        <taxon>Fungi</taxon>
        <taxon>Fungi incertae sedis</taxon>
        <taxon>Mucoromycota</taxon>
        <taxon>Mucoromycotina</taxon>
        <taxon>Mucoromycetes</taxon>
        <taxon>Mucorales</taxon>
        <taxon>Cunninghamellaceae</taxon>
        <taxon>Absidia</taxon>
    </lineage>
</organism>
<name>A0A1X2HYC9_9FUNG</name>
<protein>
    <submittedName>
        <fullName evidence="2">Uncharacterized protein</fullName>
    </submittedName>
</protein>
<evidence type="ECO:0000256" key="1">
    <source>
        <dbReference type="SAM" id="Phobius"/>
    </source>
</evidence>
<comment type="caution">
    <text evidence="2">The sequence shown here is derived from an EMBL/GenBank/DDBJ whole genome shotgun (WGS) entry which is preliminary data.</text>
</comment>
<proteinExistence type="predicted"/>
<dbReference type="EMBL" id="MCGE01000045">
    <property type="protein sequence ID" value="ORZ05223.1"/>
    <property type="molecule type" value="Genomic_DNA"/>
</dbReference>
<reference evidence="2 3" key="1">
    <citation type="submission" date="2016-07" db="EMBL/GenBank/DDBJ databases">
        <title>Pervasive Adenine N6-methylation of Active Genes in Fungi.</title>
        <authorList>
            <consortium name="DOE Joint Genome Institute"/>
            <person name="Mondo S.J."/>
            <person name="Dannebaum R.O."/>
            <person name="Kuo R.C."/>
            <person name="Labutti K."/>
            <person name="Haridas S."/>
            <person name="Kuo A."/>
            <person name="Salamov A."/>
            <person name="Ahrendt S.R."/>
            <person name="Lipzen A."/>
            <person name="Sullivan W."/>
            <person name="Andreopoulos W.B."/>
            <person name="Clum A."/>
            <person name="Lindquist E."/>
            <person name="Daum C."/>
            <person name="Ramamoorthy G.K."/>
            <person name="Gryganskyi A."/>
            <person name="Culley D."/>
            <person name="Magnuson J.K."/>
            <person name="James T.Y."/>
            <person name="O'Malley M.A."/>
            <person name="Stajich J.E."/>
            <person name="Spatafora J.W."/>
            <person name="Visel A."/>
            <person name="Grigoriev I.V."/>
        </authorList>
    </citation>
    <scope>NUCLEOTIDE SEQUENCE [LARGE SCALE GENOMIC DNA]</scope>
    <source>
        <strain evidence="2 3">NRRL 1336</strain>
    </source>
</reference>
<keyword evidence="1" id="KW-0812">Transmembrane</keyword>
<evidence type="ECO:0000313" key="3">
    <source>
        <dbReference type="Proteomes" id="UP000193560"/>
    </source>
</evidence>
<gene>
    <name evidence="2" type="ORF">BCR42DRAFT_181393</name>
</gene>